<evidence type="ECO:0000313" key="3">
    <source>
        <dbReference type="EMBL" id="MFD1187481.1"/>
    </source>
</evidence>
<accession>A0ABW3SU46</accession>
<keyword evidence="1" id="KW-0732">Signal</keyword>
<evidence type="ECO:0000313" key="4">
    <source>
        <dbReference type="Proteomes" id="UP001597094"/>
    </source>
</evidence>
<dbReference type="PANTHER" id="PTHR36933:SF1">
    <property type="entry name" value="SLL0788 PROTEIN"/>
    <property type="match status" value="1"/>
</dbReference>
<dbReference type="Proteomes" id="UP001597094">
    <property type="component" value="Unassembled WGS sequence"/>
</dbReference>
<proteinExistence type="predicted"/>
<dbReference type="Pfam" id="PF03713">
    <property type="entry name" value="DUF305"/>
    <property type="match status" value="1"/>
</dbReference>
<gene>
    <name evidence="3" type="ORF">ACFQ2O_14785</name>
</gene>
<keyword evidence="4" id="KW-1185">Reference proteome</keyword>
<name>A0ABW3SU46_9BACT</name>
<feature type="signal peptide" evidence="1">
    <location>
        <begin position="1"/>
        <end position="23"/>
    </location>
</feature>
<protein>
    <submittedName>
        <fullName evidence="3">DUF305 domain-containing protein</fullName>
    </submittedName>
</protein>
<dbReference type="Gene3D" id="1.20.1260.10">
    <property type="match status" value="2"/>
</dbReference>
<evidence type="ECO:0000256" key="1">
    <source>
        <dbReference type="SAM" id="SignalP"/>
    </source>
</evidence>
<dbReference type="EMBL" id="JBHTLD010000144">
    <property type="protein sequence ID" value="MFD1187481.1"/>
    <property type="molecule type" value="Genomic_DNA"/>
</dbReference>
<feature type="chain" id="PRO_5045654556" evidence="1">
    <location>
        <begin position="24"/>
        <end position="241"/>
    </location>
</feature>
<organism evidence="3 4">
    <name type="scientific">Pontibacter rugosus</name>
    <dbReference type="NCBI Taxonomy" id="1745966"/>
    <lineage>
        <taxon>Bacteria</taxon>
        <taxon>Pseudomonadati</taxon>
        <taxon>Bacteroidota</taxon>
        <taxon>Cytophagia</taxon>
        <taxon>Cytophagales</taxon>
        <taxon>Hymenobacteraceae</taxon>
        <taxon>Pontibacter</taxon>
    </lineage>
</organism>
<comment type="caution">
    <text evidence="3">The sequence shown here is derived from an EMBL/GenBank/DDBJ whole genome shotgun (WGS) entry which is preliminary data.</text>
</comment>
<dbReference type="InterPro" id="IPR012347">
    <property type="entry name" value="Ferritin-like"/>
</dbReference>
<dbReference type="InterPro" id="IPR005183">
    <property type="entry name" value="DUF305_CopM-like"/>
</dbReference>
<feature type="non-terminal residue" evidence="3">
    <location>
        <position position="1"/>
    </location>
</feature>
<sequence length="241" mass="27015">TMKATFMNLKSLACALAVSFFLASCEKEVDSVAPDSALQASGEQAAKSATSQADQEFDREMQQVINSMMQQMNQMEMTCDPDIDFSNMMIMHHEMGIRMADIELAYGHEPRGLELAAQTKEANQASKERLQAFLASHPTPEPLSKEDCKLFMMEMKKDMQRMMQCMRQVRDTPDPDIDFANLMICHHQGALAMSNTELKWGDDAPALEEAELIIEEQAQEVIELSEFINAHGVPTKKGESL</sequence>
<evidence type="ECO:0000259" key="2">
    <source>
        <dbReference type="Pfam" id="PF03713"/>
    </source>
</evidence>
<dbReference type="PANTHER" id="PTHR36933">
    <property type="entry name" value="SLL0788 PROTEIN"/>
    <property type="match status" value="1"/>
</dbReference>
<reference evidence="4" key="1">
    <citation type="journal article" date="2019" name="Int. J. Syst. Evol. Microbiol.">
        <title>The Global Catalogue of Microorganisms (GCM) 10K type strain sequencing project: providing services to taxonomists for standard genome sequencing and annotation.</title>
        <authorList>
            <consortium name="The Broad Institute Genomics Platform"/>
            <consortium name="The Broad Institute Genome Sequencing Center for Infectious Disease"/>
            <person name="Wu L."/>
            <person name="Ma J."/>
        </authorList>
    </citation>
    <scope>NUCLEOTIDE SEQUENCE [LARGE SCALE GENOMIC DNA]</scope>
    <source>
        <strain evidence="4">JCM 31319</strain>
    </source>
</reference>
<feature type="domain" description="DUF305" evidence="2">
    <location>
        <begin position="82"/>
        <end position="226"/>
    </location>
</feature>
<dbReference type="RefSeq" id="WP_377529072.1">
    <property type="nucleotide sequence ID" value="NZ_JBHTLD010000144.1"/>
</dbReference>